<evidence type="ECO:0007829" key="5">
    <source>
        <dbReference type="ProteomicsDB" id="A0A0A0MTQ8"/>
    </source>
</evidence>
<feature type="coiled-coil region" evidence="1">
    <location>
        <begin position="209"/>
        <end position="254"/>
    </location>
</feature>
<evidence type="ECO:0000256" key="1">
    <source>
        <dbReference type="SAM" id="Coils"/>
    </source>
</evidence>
<dbReference type="PhylomeDB" id="A0A0A0MTQ8"/>
<reference evidence="2 3" key="1">
    <citation type="journal article" date="2001" name="Nature">
        <title>Initial sequencing and analysis of the human genome.</title>
        <authorList>
            <consortium name="International Human Genome Sequencing Consortium"/>
            <person name="Lander E.S."/>
            <person name="Linton L.M."/>
            <person name="Birren B."/>
            <person name="Nusbaum C."/>
            <person name="Zody M.C."/>
            <person name="Baldwin J."/>
            <person name="Devon K."/>
            <person name="Dewar K."/>
            <person name="Doyle M."/>
            <person name="FitzHugh W."/>
            <person name="Funke R."/>
            <person name="Gage D."/>
            <person name="Harris K."/>
            <person name="Heaford A."/>
            <person name="Howland J."/>
            <person name="Kann L."/>
            <person name="Lehoczky J."/>
            <person name="LeVine R."/>
            <person name="McEwan P."/>
            <person name="McKernan K."/>
            <person name="Meldrim J."/>
            <person name="Mesirov J.P."/>
            <person name="Miranda C."/>
            <person name="Morris W."/>
            <person name="Naylor J."/>
            <person name="Raymond C."/>
            <person name="Rosetti M."/>
            <person name="Santos R."/>
            <person name="Sheridan A."/>
            <person name="Sougnez C."/>
            <person name="Stange-Thomann N."/>
            <person name="Stojanovic N."/>
            <person name="Subramanian A."/>
            <person name="Wyman D."/>
            <person name="Rogers J."/>
            <person name="Sulston J."/>
            <person name="Ainscough R."/>
            <person name="Beck S."/>
            <person name="Bentley D."/>
            <person name="Burton J."/>
            <person name="Clee C."/>
            <person name="Carter N."/>
            <person name="Coulson A."/>
            <person name="Deadman R."/>
            <person name="Deloukas P."/>
            <person name="Dunham A."/>
            <person name="Dunham I."/>
            <person name="Durbin R."/>
            <person name="French L."/>
            <person name="Grafham D."/>
            <person name="Gregory S."/>
            <person name="Hubbard T."/>
            <person name="Humphray S."/>
            <person name="Hunt A."/>
            <person name="Jones M."/>
            <person name="Lloyd C."/>
            <person name="McMurray A."/>
            <person name="Matthews L."/>
            <person name="Mercer S."/>
            <person name="Milne S."/>
            <person name="Mullikin J.C."/>
            <person name="Mungall A."/>
            <person name="Plumb R."/>
            <person name="Ross M."/>
            <person name="Shownkeen R."/>
            <person name="Sims S."/>
            <person name="Waterston R.H."/>
            <person name="Wilson R.K."/>
            <person name="Hillier L.W."/>
            <person name="McPherson J.D."/>
            <person name="Marra M.A."/>
            <person name="Mardis E.R."/>
            <person name="Fulton L.A."/>
            <person name="Chinwalla A.T."/>
            <person name="Pepin K.H."/>
            <person name="Gish W.R."/>
            <person name="Chissoe S.L."/>
            <person name="Wendl M.C."/>
            <person name="Delehaunty K.D."/>
            <person name="Miner T.L."/>
            <person name="Delehaunty A."/>
            <person name="Kramer J.B."/>
            <person name="Cook L.L."/>
            <person name="Fulton R.S."/>
            <person name="Johnson D.L."/>
            <person name="Minx P.J."/>
            <person name="Clifton S.W."/>
            <person name="Hawkins T."/>
            <person name="Branscomb E."/>
            <person name="Predki P."/>
            <person name="Richardson P."/>
            <person name="Wenning S."/>
            <person name="Slezak T."/>
            <person name="Doggett N."/>
            <person name="Cheng J.F."/>
            <person name="Olsen A."/>
            <person name="Lucas S."/>
            <person name="Elkin C."/>
            <person name="Uberbacher E."/>
            <person name="Frazier M."/>
            <person name="Gibbs R.A."/>
            <person name="Muzny D.M."/>
            <person name="Scherer S.E."/>
            <person name="Bouck J.B."/>
            <person name="Sodergren E.J."/>
            <person name="Worley K.C."/>
            <person name="Rives C.M."/>
            <person name="Gorrell J.H."/>
            <person name="Metzker M.L."/>
            <person name="Naylor S.L."/>
            <person name="Kucherlapati R.S."/>
            <person name="Nelson D.L."/>
            <person name="Weinstock G.M."/>
            <person name="Sakaki Y."/>
            <person name="Fujiyama A."/>
            <person name="Hattori M."/>
            <person name="Yada T."/>
            <person name="Toyoda A."/>
            <person name="Itoh T."/>
            <person name="Kawagoe C."/>
            <person name="Watanabe H."/>
            <person name="Totoki Y."/>
            <person name="Taylor T."/>
            <person name="Weissenbach J."/>
            <person name="Heilig R."/>
            <person name="Saurin W."/>
            <person name="Artiguenave F."/>
            <person name="Brottier P."/>
            <person name="Bruls T."/>
            <person name="Pelletier E."/>
            <person name="Robert C."/>
            <person name="Wincker P."/>
            <person name="Smith D.R."/>
            <person name="Doucette-Stamm L."/>
            <person name="Rubenfield M."/>
            <person name="Weinstock K."/>
            <person name="Lee H.M."/>
            <person name="Dubois J."/>
            <person name="Rosenthal A."/>
            <person name="Platzer M."/>
            <person name="Nyakatura G."/>
            <person name="Taudien S."/>
            <person name="Rump A."/>
            <person name="Yang H."/>
            <person name="Yu J."/>
            <person name="Wang J."/>
            <person name="Huang G."/>
            <person name="Gu J."/>
            <person name="Hood L."/>
            <person name="Rowen L."/>
            <person name="Madan A."/>
            <person name="Qin S."/>
            <person name="Davis R.W."/>
            <person name="Federspiel N.A."/>
            <person name="Abola A.P."/>
            <person name="Proctor M.J."/>
            <person name="Myers R.M."/>
            <person name="Schmutz J."/>
            <person name="Dickson M."/>
            <person name="Grimwood J."/>
            <person name="Cox D.R."/>
            <person name="Olson M.V."/>
            <person name="Kaul R."/>
            <person name="Raymond C."/>
            <person name="Shimizu N."/>
            <person name="Kawasaki K."/>
            <person name="Minoshima S."/>
            <person name="Evans G.A."/>
            <person name="Athanasiou M."/>
            <person name="Schultz R."/>
            <person name="Roe B.A."/>
            <person name="Chen F."/>
            <person name="Pan H."/>
            <person name="Ramser J."/>
            <person name="Lehrach H."/>
            <person name="Reinhardt R."/>
            <person name="McCombie W.R."/>
            <person name="de la Bastide M."/>
            <person name="Dedhia N."/>
            <person name="Blocker H."/>
            <person name="Hornischer K."/>
            <person name="Nordsiek G."/>
            <person name="Agarwala R."/>
            <person name="Aravind L."/>
            <person name="Bailey J.A."/>
            <person name="Bateman A."/>
            <person name="Batzoglou S."/>
            <person name="Birney E."/>
            <person name="Bork P."/>
            <person name="Brown D.G."/>
            <person name="Burge C.B."/>
            <person name="Cerutti L."/>
            <person name="Chen H.C."/>
            <person name="Church D."/>
            <person name="Clamp M."/>
            <person name="Copley R.R."/>
            <person name="Doerks T."/>
            <person name="Eddy S.R."/>
            <person name="Eichler E.E."/>
            <person name="Furey T.S."/>
            <person name="Galagan J."/>
            <person name="Gilbert J.G."/>
            <person name="Harmon C."/>
            <person name="Hayashizaki Y."/>
            <person name="Haussler D."/>
            <person name="Hermjakob H."/>
            <person name="Hokamp K."/>
            <person name="Jang W."/>
            <person name="Johnson L.S."/>
            <person name="Jones T.A."/>
            <person name="Kasif S."/>
            <person name="Kaspryzk A."/>
            <person name="Kennedy S."/>
            <person name="Kent W.J."/>
            <person name="Kitts P."/>
            <person name="Koonin E.V."/>
            <person name="Korf I."/>
            <person name="Kulp D."/>
            <person name="Lancet D."/>
            <person name="Lowe T.M."/>
            <person name="McLysaght A."/>
            <person name="Mikkelsen T."/>
            <person name="Moran J.V."/>
            <person name="Mulder N."/>
            <person name="Pollara V.J."/>
            <person name="Ponting C.P."/>
            <person name="Schuler G."/>
            <person name="Schultz J."/>
            <person name="Slater G."/>
            <person name="Smit A.F."/>
            <person name="Stupka E."/>
            <person name="Szustakowski J."/>
            <person name="Thierry-Mieg D."/>
            <person name="Thierry-Mieg J."/>
            <person name="Wagner L."/>
            <person name="Wallis J."/>
            <person name="Wheeler R."/>
            <person name="Williams A."/>
            <person name="Wolf Y.I."/>
            <person name="Wolfe K.H."/>
            <person name="Yang S.P."/>
            <person name="Yeh R.F."/>
            <person name="Collins F."/>
            <person name="Guyer M.S."/>
            <person name="Peterson J."/>
            <person name="Felsenfeld A."/>
            <person name="Wetterstrand K.A."/>
            <person name="Patrinos A."/>
            <person name="Morgan M.J."/>
            <person name="de Jong P."/>
            <person name="Catanese J.J."/>
            <person name="Osoegawa K."/>
            <person name="Shizuya H."/>
            <person name="Choi S."/>
            <person name="Chen Y.J."/>
        </authorList>
    </citation>
    <scope>NUCLEOTIDE SEQUENCE [LARGE SCALE GENOMIC DNA]</scope>
</reference>
<dbReference type="SMR" id="A0A0A0MTQ8"/>
<feature type="coiled-coil region" evidence="1">
    <location>
        <begin position="290"/>
        <end position="377"/>
    </location>
</feature>
<dbReference type="Antibodypedia" id="100">
    <property type="antibodies" value="8 antibodies from 7 providers"/>
</dbReference>
<reference evidence="2 3" key="2">
    <citation type="journal article" date="2003" name="Nature">
        <title>The DNA sequence and analysis of human chromosome 14.</title>
        <authorList>
            <person name="Heilig R."/>
            <person name="Eckenberg R."/>
            <person name="Petit J.L."/>
            <person name="Fonknechten N."/>
            <person name="Da Silva C."/>
            <person name="Cattolico L."/>
            <person name="Levy M."/>
            <person name="Barbe V."/>
            <person name="de Berardinis V."/>
            <person name="Ureta-Vidal A."/>
            <person name="Pelletier E."/>
            <person name="Vico V."/>
            <person name="Anthouard V."/>
            <person name="Rowen L."/>
            <person name="Madan A."/>
            <person name="Qin S."/>
            <person name="Sun H."/>
            <person name="Du H."/>
            <person name="Pepin K."/>
            <person name="Artiguenave F."/>
            <person name="Robert C."/>
            <person name="Cruaud C."/>
            <person name="Bruls T."/>
            <person name="Jaillon O."/>
            <person name="Friedlander L."/>
            <person name="Samson G."/>
            <person name="Brottier P."/>
            <person name="Cure S."/>
            <person name="Segurens B."/>
            <person name="Aniere F."/>
            <person name="Samain S."/>
            <person name="Crespeau H."/>
            <person name="Abbasi N."/>
            <person name="Aiach N."/>
            <person name="Boscus D."/>
            <person name="Dickhoff R."/>
            <person name="Dors M."/>
            <person name="Dubois I."/>
            <person name="Friedman C."/>
            <person name="Gouyvenoux M."/>
            <person name="James R."/>
            <person name="Madan A."/>
            <person name="Mairey-Estrada B."/>
            <person name="Mangenot S."/>
            <person name="Martins N."/>
            <person name="Menard M."/>
            <person name="Oztas S."/>
            <person name="Ratcliffe A."/>
            <person name="Shaffer T."/>
            <person name="Trask B."/>
            <person name="Vacherie B."/>
            <person name="Bellemere C."/>
            <person name="Belser C."/>
            <person name="Besnard-Gonnet M."/>
            <person name="Bartol-Mavel D."/>
            <person name="Boutard M."/>
            <person name="Briez-Silla S."/>
            <person name="Combette S."/>
            <person name="Dufosse-Laurent V."/>
            <person name="Ferron C."/>
            <person name="Lechaplais C."/>
            <person name="Louesse C."/>
            <person name="Muselet D."/>
            <person name="Magdelenat G."/>
            <person name="Pateau E."/>
            <person name="Petit E."/>
            <person name="Sirvain-Trukniewicz P."/>
            <person name="Trybou A."/>
            <person name="Vega-Czarny N."/>
            <person name="Bataille E."/>
            <person name="Bluet E."/>
            <person name="Bordelais I."/>
            <person name="Dubois M."/>
            <person name="Dumont C."/>
            <person name="Guerin T."/>
            <person name="Haffray S."/>
            <person name="Hammadi R."/>
            <person name="Muanga J."/>
            <person name="Pellouin V."/>
            <person name="Robert D."/>
            <person name="Wunderle E."/>
            <person name="Gauguet G."/>
            <person name="Roy A."/>
            <person name="Sainte-Marthe L."/>
            <person name="Verdier J."/>
            <person name="Verdier-Discala C."/>
            <person name="Hillier L."/>
            <person name="Fulton L."/>
            <person name="McPherson J."/>
            <person name="Matsuda F."/>
            <person name="Wilson R."/>
            <person name="Scarpelli C."/>
            <person name="Gyapay G."/>
            <person name="Wincker P."/>
            <person name="Saurin W."/>
            <person name="Quetier F."/>
            <person name="Waterston R."/>
            <person name="Hood L."/>
            <person name="Weissenbach J."/>
        </authorList>
    </citation>
    <scope>NUCLEOTIDE SEQUENCE [LARGE SCALE GENOMIC DNA]</scope>
</reference>
<dbReference type="VEuPathDB" id="HostDB:ENSG00000151838"/>
<dbReference type="PANTHER" id="PTHR35347">
    <property type="entry name" value="COILED-COIL DOMAIN-CONTAINING PROTEIN 175"/>
    <property type="match status" value="1"/>
</dbReference>
<dbReference type="Bgee" id="ENSG00000151838">
    <property type="expression patterns" value="Expressed in cerebellar cortex and 68 other cell types or tissues"/>
</dbReference>
<dbReference type="EMBL" id="AL121694">
    <property type="status" value="NOT_ANNOTATED_CDS"/>
    <property type="molecule type" value="Genomic_DNA"/>
</dbReference>
<name>A0A0A0MTQ8_HUMAN</name>
<feature type="coiled-coil region" evidence="1">
    <location>
        <begin position="132"/>
        <end position="159"/>
    </location>
</feature>
<sequence>MALSPWTPGLGAGEKLVQAAAVSTGPSLELCTLPSTLGSSVAVEALEQLFVVEQSLQSDYFKCNEEAKIFLKDIAVAVKKLEEMRKATIDLLEIESMELNKLYYLLETLPNSIKRELEECVRDARRLNLFEINTIKMRITRTENEIELLKKKITDLTKYNEALGEKQEELARKHARFVLSLNQTMEKKATTTVYINETYTKINLKREDIALQKKCIQEAEELMEKERAEYLIRKQELTAQINEFENTREVKRMETYQKKKELDKLQTKMSKIKETVTVSAAVLSDHNLEIARLHESIRYWEQEVSELKKDLAILEAKLCFFTDNKEKLDDISNDEKNEFLNKIKQLVETLHAARMEYKDLREKMKTLARQYKIVLSEEEKAFLQKQKIHDENQKQLTFISQKEYFLSQKRVDIKNMEEGLITLQELQQATKTVYQQQIKILSANLERESQRCVITQWKMACLRKKHARWTAKIKAEIQAITEKIQNAEVRRIELLNETSFRQQEISGFVAQIEKLTTELKEEEKAFVNKEKMLMKELSKYEEIFVKETQINKEKEEELVEYLPQLQVAEQEYKEKRRKLEELSNIITAQRQEEDLLNNHIFLFTRDFSRYISNMEDVKQELQQLRDQESKKNKDHFETLKNLENGFYINDQKADLLLLENKKLKEYILYLKNNIEKYREGQEALMHTSSDLSRQLIAQEAQYKDLWAEFQTTVKILVDNGEETLQDINNLTDKLRERDEKMQHVSTWLRGSLEGLRLLVEQESPMDLLSKQQLRALLVTSKEEKTCQLSDLVIPNYATNIQLNIDTYLGLNTLVVLSNSAFHLREFSR</sequence>
<keyword evidence="1" id="KW-0175">Coiled coil</keyword>
<evidence type="ECO:0007829" key="4">
    <source>
        <dbReference type="PeptideAtlas" id="A0A0A0MTQ8"/>
    </source>
</evidence>
<proteinExistence type="evidence at protein level"/>
<dbReference type="HOGENOM" id="CLU_345791_0_0_1"/>
<dbReference type="Ensembl" id="ENST00000281581.5">
    <property type="protein sequence ID" value="ENSP00000452964.1"/>
    <property type="gene ID" value="ENSG00000151838.12"/>
</dbReference>
<dbReference type="PANTHER" id="PTHR35347:SF1">
    <property type="entry name" value="COILED-COIL DOMAIN-CONTAINING PROTEIN 175"/>
    <property type="match status" value="1"/>
</dbReference>
<dbReference type="OrthoDB" id="10031759at2759"/>
<dbReference type="HGNC" id="HGNC:19847">
    <property type="gene designation" value="CCDC175"/>
</dbReference>
<dbReference type="MassIVE" id="A0A0A0MTQ8"/>
<gene>
    <name evidence="2" type="primary">CCDC175</name>
</gene>
<feature type="coiled-coil region" evidence="1">
    <location>
        <begin position="431"/>
        <end position="532"/>
    </location>
</feature>
<dbReference type="ChiTaRS" id="CCDC175">
    <property type="organism name" value="human"/>
</dbReference>
<reference evidence="2 3" key="3">
    <citation type="journal article" date="2004" name="Nature">
        <title>Finishing the euchromatic sequence of the human genome.</title>
        <authorList>
            <consortium name="International Human Genome Sequencing Consortium"/>
        </authorList>
    </citation>
    <scope>NUCLEOTIDE SEQUENCE [LARGE SCALE GENOMIC DNA]</scope>
</reference>
<evidence type="ECO:0000313" key="2">
    <source>
        <dbReference type="Ensembl" id="ENSP00000452964.1"/>
    </source>
</evidence>
<dbReference type="OpenTargets" id="ENSG00000151838"/>
<protein>
    <submittedName>
        <fullName evidence="2">Coiled-coil domain containing 175</fullName>
    </submittedName>
</protein>
<reference evidence="2" key="4">
    <citation type="submission" date="2025-08" db="UniProtKB">
        <authorList>
            <consortium name="Ensembl"/>
        </authorList>
    </citation>
    <scope>IDENTIFICATION</scope>
</reference>
<dbReference type="AlphaFoldDB" id="A0A0A0MTQ8"/>
<dbReference type="InterPro" id="IPR038834">
    <property type="entry name" value="CCDC175"/>
</dbReference>
<accession>A0A0A0MTQ8</accession>
<reference evidence="2" key="5">
    <citation type="submission" date="2025-09" db="UniProtKB">
        <authorList>
            <consortium name="Ensembl"/>
        </authorList>
    </citation>
    <scope>IDENTIFICATION</scope>
</reference>
<dbReference type="ExpressionAtlas" id="A0A0A0MTQ8">
    <property type="expression patterns" value="baseline and differential"/>
</dbReference>
<keyword evidence="3" id="KW-1185">Reference proteome</keyword>
<dbReference type="UCSC" id="uc059cbu.1">
    <property type="organism name" value="human"/>
</dbReference>
<keyword evidence="4 5" id="KW-1267">Proteomics identification</keyword>
<dbReference type="GeneTree" id="ENSGT00390000001277"/>
<feature type="coiled-coil region" evidence="1">
    <location>
        <begin position="562"/>
        <end position="634"/>
    </location>
</feature>
<organism evidence="2 3">
    <name type="scientific">Homo sapiens</name>
    <name type="common">Human</name>
    <dbReference type="NCBI Taxonomy" id="9606"/>
    <lineage>
        <taxon>Eukaryota</taxon>
        <taxon>Metazoa</taxon>
        <taxon>Chordata</taxon>
        <taxon>Craniata</taxon>
        <taxon>Vertebrata</taxon>
        <taxon>Euteleostomi</taxon>
        <taxon>Mammalia</taxon>
        <taxon>Eutheria</taxon>
        <taxon>Euarchontoglires</taxon>
        <taxon>Primates</taxon>
        <taxon>Haplorrhini</taxon>
        <taxon>Catarrhini</taxon>
        <taxon>Hominidae</taxon>
        <taxon>Homo</taxon>
    </lineage>
</organism>
<dbReference type="Proteomes" id="UP000005640">
    <property type="component" value="Chromosome 14"/>
</dbReference>
<evidence type="ECO:0000313" key="3">
    <source>
        <dbReference type="Proteomes" id="UP000005640"/>
    </source>
</evidence>